<proteinExistence type="predicted"/>
<reference evidence="3" key="1">
    <citation type="submission" date="2020-12" db="EMBL/GenBank/DDBJ databases">
        <title>Metabolic potential, ecology and presence of endohyphal bacteria is reflected in genomic diversity of Mucoromycotina.</title>
        <authorList>
            <person name="Muszewska A."/>
            <person name="Okrasinska A."/>
            <person name="Steczkiewicz K."/>
            <person name="Drgas O."/>
            <person name="Orlowska M."/>
            <person name="Perlinska-Lenart U."/>
            <person name="Aleksandrzak-Piekarczyk T."/>
            <person name="Szatraj K."/>
            <person name="Zielenkiewicz U."/>
            <person name="Pilsyk S."/>
            <person name="Malc E."/>
            <person name="Mieczkowski P."/>
            <person name="Kruszewska J.S."/>
            <person name="Biernat P."/>
            <person name="Pawlowska J."/>
        </authorList>
    </citation>
    <scope>NUCLEOTIDE SEQUENCE</scope>
    <source>
        <strain evidence="3">WA0000017839</strain>
    </source>
</reference>
<evidence type="ECO:0000313" key="3">
    <source>
        <dbReference type="EMBL" id="KAG2206304.1"/>
    </source>
</evidence>
<keyword evidence="4" id="KW-1185">Reference proteome</keyword>
<name>A0A8H7V9M4_9FUNG</name>
<dbReference type="AlphaFoldDB" id="A0A8H7V9M4"/>
<gene>
    <name evidence="3" type="ORF">INT47_007318</name>
</gene>
<dbReference type="Proteomes" id="UP000603453">
    <property type="component" value="Unassembled WGS sequence"/>
</dbReference>
<comment type="caution">
    <text evidence="3">The sequence shown here is derived from an EMBL/GenBank/DDBJ whole genome shotgun (WGS) entry which is preliminary data.</text>
</comment>
<protein>
    <recommendedName>
        <fullName evidence="2">C2H2-type domain-containing protein</fullName>
    </recommendedName>
</protein>
<dbReference type="Gene3D" id="3.30.160.60">
    <property type="entry name" value="Classic Zinc Finger"/>
    <property type="match status" value="1"/>
</dbReference>
<sequence length="545" mass="61115">MECNTCGKKLKNTDSVLKDHNYNLHINEVFVGESFLAVSRINGRFTCHICKKVMKTTSGFRSHMVKHGLKMSIQLDKSLPQSKKSLEDFEDVSTDNISPRDSICHIPPEELNIKDSPKNNKKRKLLSYSQTILASSDSVTADTQEQTDKLMIAKLGRWVPIIYESEGEQHGLLTSARSATTLLQESSDSGPWKKPATDIDPTTGVPSYKEHCDSDYLIEHIKSKSQAAKKLSETCHEELTLEQSNILNQDWLEYPHLRYCGSQMLAGAILVEGPNSILLNTVEPYSRDPLLDAHYEKFTTGQSTFPTSLGIYGFLSICLVDTQDGRKLIIGTRTCNFLITSSMRLDVHSINLGPSTTHFTPTKKTRLFLDKASLDIVKTMLQEETINKCQQMPILYQLRQLRSKFDCLSTYTKCRASSSFTSHPFLQPTTIWTLSSQNGSSSNLINLSQDKIGALIFRTLAVQVSRYGAHASLDRVAVDEVAALTKSRSTSAIFQNIHRLFDNKEEIDIIGNSALNSQLTDLANSINKKKDDEKKVQSIIDELYD</sequence>
<dbReference type="OrthoDB" id="2282751at2759"/>
<dbReference type="InterPro" id="IPR013087">
    <property type="entry name" value="Znf_C2H2_type"/>
</dbReference>
<feature type="domain" description="C2H2-type" evidence="2">
    <location>
        <begin position="47"/>
        <end position="67"/>
    </location>
</feature>
<dbReference type="EMBL" id="JAEPRD010000031">
    <property type="protein sequence ID" value="KAG2206304.1"/>
    <property type="molecule type" value="Genomic_DNA"/>
</dbReference>
<evidence type="ECO:0000259" key="2">
    <source>
        <dbReference type="PROSITE" id="PS00028"/>
    </source>
</evidence>
<evidence type="ECO:0000313" key="4">
    <source>
        <dbReference type="Proteomes" id="UP000603453"/>
    </source>
</evidence>
<dbReference type="PROSITE" id="PS00028">
    <property type="entry name" value="ZINC_FINGER_C2H2_1"/>
    <property type="match status" value="1"/>
</dbReference>
<feature type="region of interest" description="Disordered" evidence="1">
    <location>
        <begin position="185"/>
        <end position="205"/>
    </location>
</feature>
<organism evidence="3 4">
    <name type="scientific">Mucor saturninus</name>
    <dbReference type="NCBI Taxonomy" id="64648"/>
    <lineage>
        <taxon>Eukaryota</taxon>
        <taxon>Fungi</taxon>
        <taxon>Fungi incertae sedis</taxon>
        <taxon>Mucoromycota</taxon>
        <taxon>Mucoromycotina</taxon>
        <taxon>Mucoromycetes</taxon>
        <taxon>Mucorales</taxon>
        <taxon>Mucorineae</taxon>
        <taxon>Mucoraceae</taxon>
        <taxon>Mucor</taxon>
    </lineage>
</organism>
<evidence type="ECO:0000256" key="1">
    <source>
        <dbReference type="SAM" id="MobiDB-lite"/>
    </source>
</evidence>
<accession>A0A8H7V9M4</accession>
<dbReference type="SMART" id="SM00355">
    <property type="entry name" value="ZnF_C2H2"/>
    <property type="match status" value="2"/>
</dbReference>